<organism evidence="3">
    <name type="scientific">Streptomyces sp. R11</name>
    <dbReference type="NCBI Taxonomy" id="3238625"/>
    <lineage>
        <taxon>Bacteria</taxon>
        <taxon>Bacillati</taxon>
        <taxon>Actinomycetota</taxon>
        <taxon>Actinomycetes</taxon>
        <taxon>Kitasatosporales</taxon>
        <taxon>Streptomycetaceae</taxon>
        <taxon>Streptomyces</taxon>
    </lineage>
</organism>
<sequence>MHSMQPRAEVPGADEYEERDDERSEEQGARGPRAECCPAAAAPAYPKTPPGPQAARPIERGSGVRGHRPSHSRRLLQSQRGPCPACRGLAKTRALPSAAARAVPRTVAPSASALPSSPVPQRSEGHAVGRGTVCRYTVQVEDGIGVDPAAAAGPGPPHTCRHRGWTRDGLQLVASSPYDFTVKIASPATVDRICGIAGLNTRGGLNCSVGRQVVANSTRWNTGSQQFTGPWTTIGTDHQPTRSAKGSATATKAAPAPADGHW</sequence>
<feature type="compositionally biased region" description="Low complexity" evidence="1">
    <location>
        <begin position="29"/>
        <end position="45"/>
    </location>
</feature>
<evidence type="ECO:0000259" key="2">
    <source>
        <dbReference type="Pfam" id="PF11350"/>
    </source>
</evidence>
<proteinExistence type="predicted"/>
<evidence type="ECO:0000256" key="1">
    <source>
        <dbReference type="SAM" id="MobiDB-lite"/>
    </source>
</evidence>
<feature type="region of interest" description="Disordered" evidence="1">
    <location>
        <begin position="224"/>
        <end position="262"/>
    </location>
</feature>
<feature type="region of interest" description="Disordered" evidence="1">
    <location>
        <begin position="1"/>
        <end position="83"/>
    </location>
</feature>
<dbReference type="EMBL" id="CP163432">
    <property type="protein sequence ID" value="XDQ16039.1"/>
    <property type="molecule type" value="Genomic_DNA"/>
</dbReference>
<feature type="compositionally biased region" description="Polar residues" evidence="1">
    <location>
        <begin position="224"/>
        <end position="242"/>
    </location>
</feature>
<feature type="region of interest" description="Disordered" evidence="1">
    <location>
        <begin position="106"/>
        <end position="126"/>
    </location>
</feature>
<name>A0AB39NFZ7_9ACTN</name>
<dbReference type="AlphaFoldDB" id="A0AB39NFZ7"/>
<feature type="compositionally biased region" description="Basic residues" evidence="1">
    <location>
        <begin position="65"/>
        <end position="74"/>
    </location>
</feature>
<dbReference type="RefSeq" id="WP_369275962.1">
    <property type="nucleotide sequence ID" value="NZ_CP163432.1"/>
</dbReference>
<feature type="compositionally biased region" description="Low complexity" evidence="1">
    <location>
        <begin position="243"/>
        <end position="262"/>
    </location>
</feature>
<reference evidence="3" key="1">
    <citation type="submission" date="2024-07" db="EMBL/GenBank/DDBJ databases">
        <authorList>
            <person name="Yu S.T."/>
        </authorList>
    </citation>
    <scope>NUCLEOTIDE SEQUENCE</scope>
    <source>
        <strain evidence="3">R11</strain>
    </source>
</reference>
<evidence type="ECO:0000313" key="3">
    <source>
        <dbReference type="EMBL" id="XDQ16039.1"/>
    </source>
</evidence>
<gene>
    <name evidence="3" type="ORF">AB5J55_43970</name>
</gene>
<dbReference type="Pfam" id="PF11350">
    <property type="entry name" value="DUF3152"/>
    <property type="match status" value="1"/>
</dbReference>
<protein>
    <submittedName>
        <fullName evidence="3">DUF3152 domain-containing protein</fullName>
    </submittedName>
</protein>
<accession>A0AB39NFZ7</accession>
<feature type="compositionally biased region" description="Low complexity" evidence="1">
    <location>
        <begin position="106"/>
        <end position="120"/>
    </location>
</feature>
<dbReference type="InterPro" id="IPR022603">
    <property type="entry name" value="DUF3152"/>
</dbReference>
<feature type="domain" description="DUF3152" evidence="2">
    <location>
        <begin position="126"/>
        <end position="229"/>
    </location>
</feature>